<accession>W9CVG9</accession>
<protein>
    <recommendedName>
        <fullName evidence="4">SWIM-type domain-containing protein</fullName>
    </recommendedName>
</protein>
<feature type="region of interest" description="Disordered" evidence="1">
    <location>
        <begin position="25"/>
        <end position="76"/>
    </location>
</feature>
<gene>
    <name evidence="2" type="ORF">SBOR_1067</name>
</gene>
<dbReference type="STRING" id="1432307.W9CVG9"/>
<dbReference type="OrthoDB" id="74545at2759"/>
<sequence length="368" mass="40076">MSTSHPLPPPRSFMTSLFNTLTASSSSLSSSLSPQLQPHNPSHIPPRLCDSRSTATNEKANRRGNENANQKENPLKNVEAEKKALLMTLHVIFPPPLLLQALDLLDRGGVERIVFWWEGEARGNGYGEGEGKDLSGEERVTSRYHATHAETNQTTGEGAESSIPPQAHIQIQLPLPLPLPPAPHAHAQPPTSASNPSSPTKSRNKITLHQVRSSQPSKWNSSHSHSQYQSHSHATTRSNSRYGVSAGMAPSDNIYTVHLDAWNCTCAAFTYSAFPALPTSSISSSSHYSASFNPTSSPLLQNKNPQEKEKETPEEEKWQYGGTTAKDPQVPICKHLVACLLGERWAGVLGGYVGERVVGREEMAGLFV</sequence>
<feature type="compositionally biased region" description="Low complexity" evidence="1">
    <location>
        <begin position="184"/>
        <end position="201"/>
    </location>
</feature>
<dbReference type="AlphaFoldDB" id="W9CVG9"/>
<evidence type="ECO:0000313" key="2">
    <source>
        <dbReference type="EMBL" id="ESZ98535.1"/>
    </source>
</evidence>
<evidence type="ECO:0000313" key="3">
    <source>
        <dbReference type="Proteomes" id="UP000019487"/>
    </source>
</evidence>
<feature type="compositionally biased region" description="Low complexity" evidence="1">
    <location>
        <begin position="221"/>
        <end position="233"/>
    </location>
</feature>
<dbReference type="EMBL" id="AYSA01000040">
    <property type="protein sequence ID" value="ESZ98535.1"/>
    <property type="molecule type" value="Genomic_DNA"/>
</dbReference>
<comment type="caution">
    <text evidence="2">The sequence shown here is derived from an EMBL/GenBank/DDBJ whole genome shotgun (WGS) entry which is preliminary data.</text>
</comment>
<evidence type="ECO:0008006" key="4">
    <source>
        <dbReference type="Google" id="ProtNLM"/>
    </source>
</evidence>
<keyword evidence="3" id="KW-1185">Reference proteome</keyword>
<reference evidence="2 3" key="1">
    <citation type="journal article" date="2014" name="Genome Announc.">
        <title>Draft genome sequence of Sclerotinia borealis, a psychrophilic plant pathogenic fungus.</title>
        <authorList>
            <person name="Mardanov A.V."/>
            <person name="Beletsky A.V."/>
            <person name="Kadnikov V.V."/>
            <person name="Ignatov A.N."/>
            <person name="Ravin N.V."/>
        </authorList>
    </citation>
    <scope>NUCLEOTIDE SEQUENCE [LARGE SCALE GENOMIC DNA]</scope>
    <source>
        <strain evidence="3">F-4157</strain>
    </source>
</reference>
<feature type="compositionally biased region" description="Basic and acidic residues" evidence="1">
    <location>
        <begin position="305"/>
        <end position="318"/>
    </location>
</feature>
<feature type="compositionally biased region" description="Polar residues" evidence="1">
    <location>
        <begin position="205"/>
        <end position="220"/>
    </location>
</feature>
<dbReference type="Proteomes" id="UP000019487">
    <property type="component" value="Unassembled WGS sequence"/>
</dbReference>
<name>W9CVG9_SCLBF</name>
<proteinExistence type="predicted"/>
<dbReference type="HOGENOM" id="CLU_045150_1_0_1"/>
<feature type="region of interest" description="Disordered" evidence="1">
    <location>
        <begin position="174"/>
        <end position="241"/>
    </location>
</feature>
<feature type="region of interest" description="Disordered" evidence="1">
    <location>
        <begin position="293"/>
        <end position="323"/>
    </location>
</feature>
<evidence type="ECO:0000256" key="1">
    <source>
        <dbReference type="SAM" id="MobiDB-lite"/>
    </source>
</evidence>
<organism evidence="2 3">
    <name type="scientific">Sclerotinia borealis (strain F-4128)</name>
    <dbReference type="NCBI Taxonomy" id="1432307"/>
    <lineage>
        <taxon>Eukaryota</taxon>
        <taxon>Fungi</taxon>
        <taxon>Dikarya</taxon>
        <taxon>Ascomycota</taxon>
        <taxon>Pezizomycotina</taxon>
        <taxon>Leotiomycetes</taxon>
        <taxon>Helotiales</taxon>
        <taxon>Sclerotiniaceae</taxon>
        <taxon>Sclerotinia</taxon>
    </lineage>
</organism>